<accession>A0ABS1UA57</accession>
<dbReference type="EMBL" id="JAETWB010000030">
    <property type="protein sequence ID" value="MBL6081571.1"/>
    <property type="molecule type" value="Genomic_DNA"/>
</dbReference>
<dbReference type="PANTHER" id="PTHR43283:SF3">
    <property type="entry name" value="BETA-LACTAMASE FAMILY PROTEIN (AFU_ORTHOLOGUE AFUA_5G07500)"/>
    <property type="match status" value="1"/>
</dbReference>
<organism evidence="2 3">
    <name type="scientific">Belnapia arida</name>
    <dbReference type="NCBI Taxonomy" id="2804533"/>
    <lineage>
        <taxon>Bacteria</taxon>
        <taxon>Pseudomonadati</taxon>
        <taxon>Pseudomonadota</taxon>
        <taxon>Alphaproteobacteria</taxon>
        <taxon>Acetobacterales</taxon>
        <taxon>Roseomonadaceae</taxon>
        <taxon>Belnapia</taxon>
    </lineage>
</organism>
<dbReference type="InterPro" id="IPR012338">
    <property type="entry name" value="Beta-lactam/transpept-like"/>
</dbReference>
<gene>
    <name evidence="2" type="ORF">JMJ56_26630</name>
</gene>
<dbReference type="Gene3D" id="3.40.710.10">
    <property type="entry name" value="DD-peptidase/beta-lactamase superfamily"/>
    <property type="match status" value="1"/>
</dbReference>
<evidence type="ECO:0000313" key="2">
    <source>
        <dbReference type="EMBL" id="MBL6081571.1"/>
    </source>
</evidence>
<dbReference type="InterPro" id="IPR001466">
    <property type="entry name" value="Beta-lactam-related"/>
</dbReference>
<sequence length="224" mass="24413">MAKLPLLHQPGTYWEYGLSIDVLGLVIEERTDKSLGEAMADRILRPLGMQDTGFVVPEGQRSRYATPLPTDPLTGQPQEMRVGLVAPGFEGGGGQAVSTAADYIRFAQMLLNGGTLEGRRVLSRKSVEEMTRDHLHSEIANRVPTTEPHLTNFGFGVTVAVRREGGSDVLGSPGMFTWNGAYGTAMWVDPKEELAVVFMASTPGLIRQHYRRVLNALVYGAIAD</sequence>
<dbReference type="Pfam" id="PF00144">
    <property type="entry name" value="Beta-lactamase"/>
    <property type="match status" value="1"/>
</dbReference>
<dbReference type="Proteomes" id="UP000660885">
    <property type="component" value="Unassembled WGS sequence"/>
</dbReference>
<comment type="caution">
    <text evidence="2">The sequence shown here is derived from an EMBL/GenBank/DDBJ whole genome shotgun (WGS) entry which is preliminary data.</text>
</comment>
<protein>
    <submittedName>
        <fullName evidence="2">Beta-lactamase family protein</fullName>
    </submittedName>
</protein>
<evidence type="ECO:0000313" key="3">
    <source>
        <dbReference type="Proteomes" id="UP000660885"/>
    </source>
</evidence>
<keyword evidence="3" id="KW-1185">Reference proteome</keyword>
<dbReference type="RefSeq" id="WP_202834805.1">
    <property type="nucleotide sequence ID" value="NZ_JAETWB010000030.1"/>
</dbReference>
<feature type="domain" description="Beta-lactamase-related" evidence="1">
    <location>
        <begin position="2"/>
        <end position="206"/>
    </location>
</feature>
<reference evidence="2 3" key="1">
    <citation type="submission" date="2021-01" db="EMBL/GenBank/DDBJ databases">
        <title>Belnapia mucosa sp. nov. and Belnapia arida sp. nov., isolated from the Tabernas Desert (Almeria, Spain).</title>
        <authorList>
            <person name="Molina-Menor E."/>
            <person name="Vidal-Verdu A."/>
            <person name="Calonge A."/>
            <person name="Satari L."/>
            <person name="Pereto J."/>
            <person name="Porcar M."/>
        </authorList>
    </citation>
    <scope>NUCLEOTIDE SEQUENCE [LARGE SCALE GENOMIC DNA]</scope>
    <source>
        <strain evidence="2 3">T18</strain>
    </source>
</reference>
<dbReference type="PANTHER" id="PTHR43283">
    <property type="entry name" value="BETA-LACTAMASE-RELATED"/>
    <property type="match status" value="1"/>
</dbReference>
<dbReference type="SUPFAM" id="SSF56601">
    <property type="entry name" value="beta-lactamase/transpeptidase-like"/>
    <property type="match status" value="1"/>
</dbReference>
<dbReference type="InterPro" id="IPR050789">
    <property type="entry name" value="Diverse_Enzym_Activities"/>
</dbReference>
<proteinExistence type="predicted"/>
<name>A0ABS1UA57_9PROT</name>
<evidence type="ECO:0000259" key="1">
    <source>
        <dbReference type="Pfam" id="PF00144"/>
    </source>
</evidence>